<protein>
    <submittedName>
        <fullName evidence="1">Uncharacterized protein</fullName>
    </submittedName>
</protein>
<dbReference type="Proteomes" id="UP001551189">
    <property type="component" value="Unassembled WGS sequence"/>
</dbReference>
<comment type="caution">
    <text evidence="1">The sequence shown here is derived from an EMBL/GenBank/DDBJ whole genome shotgun (WGS) entry which is preliminary data.</text>
</comment>
<gene>
    <name evidence="1" type="ORF">ABZ931_18530</name>
</gene>
<accession>A0ABV3B0L7</accession>
<sequence>MVALWRRFPIELLPHTDEERRYEEEGRALVAACERAHPFVVENREWLTEWRADAAT</sequence>
<proteinExistence type="predicted"/>
<dbReference type="EMBL" id="JBEYXT010000077">
    <property type="protein sequence ID" value="MEU6802991.1"/>
    <property type="molecule type" value="Genomic_DNA"/>
</dbReference>
<dbReference type="RefSeq" id="WP_359696717.1">
    <property type="nucleotide sequence ID" value="NZ_JBEYXT010000077.1"/>
</dbReference>
<name>A0ABV3B0L7_9ACTN</name>
<reference evidence="1 2" key="1">
    <citation type="submission" date="2024-06" db="EMBL/GenBank/DDBJ databases">
        <title>The Natural Products Discovery Center: Release of the First 8490 Sequenced Strains for Exploring Actinobacteria Biosynthetic Diversity.</title>
        <authorList>
            <person name="Kalkreuter E."/>
            <person name="Kautsar S.A."/>
            <person name="Yang D."/>
            <person name="Bader C.D."/>
            <person name="Teijaro C.N."/>
            <person name="Fluegel L."/>
            <person name="Davis C.M."/>
            <person name="Simpson J.R."/>
            <person name="Lauterbach L."/>
            <person name="Steele A.D."/>
            <person name="Gui C."/>
            <person name="Meng S."/>
            <person name="Li G."/>
            <person name="Viehrig K."/>
            <person name="Ye F."/>
            <person name="Su P."/>
            <person name="Kiefer A.F."/>
            <person name="Nichols A."/>
            <person name="Cepeda A.J."/>
            <person name="Yan W."/>
            <person name="Fan B."/>
            <person name="Jiang Y."/>
            <person name="Adhikari A."/>
            <person name="Zheng C.-J."/>
            <person name="Schuster L."/>
            <person name="Cowan T.M."/>
            <person name="Smanski M.J."/>
            <person name="Chevrette M.G."/>
            <person name="De Carvalho L.P.S."/>
            <person name="Shen B."/>
        </authorList>
    </citation>
    <scope>NUCLEOTIDE SEQUENCE [LARGE SCALE GENOMIC DNA]</scope>
    <source>
        <strain evidence="1 2">NPDC046851</strain>
    </source>
</reference>
<evidence type="ECO:0000313" key="2">
    <source>
        <dbReference type="Proteomes" id="UP001551189"/>
    </source>
</evidence>
<evidence type="ECO:0000313" key="1">
    <source>
        <dbReference type="EMBL" id="MEU6802991.1"/>
    </source>
</evidence>
<organism evidence="1 2">
    <name type="scientific">Streptomyces neyagawaensis</name>
    <dbReference type="NCBI Taxonomy" id="42238"/>
    <lineage>
        <taxon>Bacteria</taxon>
        <taxon>Bacillati</taxon>
        <taxon>Actinomycetota</taxon>
        <taxon>Actinomycetes</taxon>
        <taxon>Kitasatosporales</taxon>
        <taxon>Streptomycetaceae</taxon>
        <taxon>Streptomyces</taxon>
    </lineage>
</organism>
<keyword evidence="2" id="KW-1185">Reference proteome</keyword>